<comment type="similarity">
    <text evidence="2">Belongs to the pterin-4-alpha-carbinolamine dehydratase family.</text>
</comment>
<evidence type="ECO:0000256" key="3">
    <source>
        <dbReference type="ARBA" id="ARBA00013252"/>
    </source>
</evidence>
<dbReference type="GO" id="GO:0006729">
    <property type="term" value="P:tetrahydrobiopterin biosynthetic process"/>
    <property type="evidence" value="ECO:0007669"/>
    <property type="project" value="InterPro"/>
</dbReference>
<dbReference type="CDD" id="cd00488">
    <property type="entry name" value="PCD_DCoH"/>
    <property type="match status" value="1"/>
</dbReference>
<dbReference type="PANTHER" id="PTHR12599:SF0">
    <property type="entry name" value="PTERIN-4-ALPHA-CARBINOLAMINE DEHYDRATASE"/>
    <property type="match status" value="1"/>
</dbReference>
<dbReference type="NCBIfam" id="NF002017">
    <property type="entry name" value="PRK00823.1-2"/>
    <property type="match status" value="1"/>
</dbReference>
<accession>A0A9D1RMU1</accession>
<reference evidence="6" key="2">
    <citation type="submission" date="2021-04" db="EMBL/GenBank/DDBJ databases">
        <authorList>
            <person name="Gilroy R."/>
        </authorList>
    </citation>
    <scope>NUCLEOTIDE SEQUENCE</scope>
    <source>
        <strain evidence="6">CHK32-1732</strain>
    </source>
</reference>
<evidence type="ECO:0000313" key="7">
    <source>
        <dbReference type="Proteomes" id="UP000824190"/>
    </source>
</evidence>
<dbReference type="EC" id="4.2.1.96" evidence="3"/>
<dbReference type="GO" id="GO:0008124">
    <property type="term" value="F:4-alpha-hydroxytetrahydrobiopterin dehydratase activity"/>
    <property type="evidence" value="ECO:0007669"/>
    <property type="project" value="UniProtKB-EC"/>
</dbReference>
<dbReference type="AlphaFoldDB" id="A0A9D1RMU1"/>
<reference evidence="6" key="1">
    <citation type="journal article" date="2021" name="PeerJ">
        <title>Extensive microbial diversity within the chicken gut microbiome revealed by metagenomics and culture.</title>
        <authorList>
            <person name="Gilroy R."/>
            <person name="Ravi A."/>
            <person name="Getino M."/>
            <person name="Pursley I."/>
            <person name="Horton D.L."/>
            <person name="Alikhan N.F."/>
            <person name="Baker D."/>
            <person name="Gharbi K."/>
            <person name="Hall N."/>
            <person name="Watson M."/>
            <person name="Adriaenssens E.M."/>
            <person name="Foster-Nyarko E."/>
            <person name="Jarju S."/>
            <person name="Secka A."/>
            <person name="Antonio M."/>
            <person name="Oren A."/>
            <person name="Chaudhuri R.R."/>
            <person name="La Ragione R."/>
            <person name="Hildebrand F."/>
            <person name="Pallen M.J."/>
        </authorList>
    </citation>
    <scope>NUCLEOTIDE SEQUENCE</scope>
    <source>
        <strain evidence="6">CHK32-1732</strain>
    </source>
</reference>
<dbReference type="Proteomes" id="UP000824190">
    <property type="component" value="Unassembled WGS sequence"/>
</dbReference>
<dbReference type="InterPro" id="IPR036428">
    <property type="entry name" value="PCD_sf"/>
</dbReference>
<sequence>MSKNILSETEIQSELQTASLDGWKVVEGLLTVTYDTKDFATGLRLVNLIGAAAEDADHHPDIVLTYPQVEVSLISHDVGGLTSRDVDMAKRTSELAEQEGVKAVRTD</sequence>
<dbReference type="InterPro" id="IPR001533">
    <property type="entry name" value="Pterin_deHydtase"/>
</dbReference>
<dbReference type="Pfam" id="PF01329">
    <property type="entry name" value="Pterin_4a"/>
    <property type="match status" value="1"/>
</dbReference>
<evidence type="ECO:0000256" key="5">
    <source>
        <dbReference type="ARBA" id="ARBA00023239"/>
    </source>
</evidence>
<evidence type="ECO:0000256" key="2">
    <source>
        <dbReference type="ARBA" id="ARBA00006472"/>
    </source>
</evidence>
<comment type="catalytic activity">
    <reaction evidence="1">
        <text>(4aS,6R)-4a-hydroxy-L-erythro-5,6,7,8-tetrahydrobiopterin = (6R)-L-erythro-6,7-dihydrobiopterin + H2O</text>
        <dbReference type="Rhea" id="RHEA:11920"/>
        <dbReference type="ChEBI" id="CHEBI:15377"/>
        <dbReference type="ChEBI" id="CHEBI:15642"/>
        <dbReference type="ChEBI" id="CHEBI:43120"/>
        <dbReference type="EC" id="4.2.1.96"/>
    </reaction>
</comment>
<proteinExistence type="inferred from homology"/>
<evidence type="ECO:0000256" key="1">
    <source>
        <dbReference type="ARBA" id="ARBA00001554"/>
    </source>
</evidence>
<gene>
    <name evidence="6" type="ORF">H9870_04940</name>
</gene>
<dbReference type="Gene3D" id="3.30.1360.20">
    <property type="entry name" value="Transcriptional coactivator/pterin dehydratase"/>
    <property type="match status" value="1"/>
</dbReference>
<dbReference type="PANTHER" id="PTHR12599">
    <property type="entry name" value="PTERIN-4-ALPHA-CARBINOLAMINE DEHYDRATASE"/>
    <property type="match status" value="1"/>
</dbReference>
<dbReference type="SUPFAM" id="SSF55248">
    <property type="entry name" value="PCD-like"/>
    <property type="match status" value="1"/>
</dbReference>
<dbReference type="EMBL" id="DXGC01000047">
    <property type="protein sequence ID" value="HIW90993.1"/>
    <property type="molecule type" value="Genomic_DNA"/>
</dbReference>
<evidence type="ECO:0000313" key="6">
    <source>
        <dbReference type="EMBL" id="HIW90993.1"/>
    </source>
</evidence>
<evidence type="ECO:0000256" key="4">
    <source>
        <dbReference type="ARBA" id="ARBA00021735"/>
    </source>
</evidence>
<keyword evidence="5 6" id="KW-0456">Lyase</keyword>
<protein>
    <recommendedName>
        <fullName evidence="4">Putative pterin-4-alpha-carbinolamine dehydratase</fullName>
        <ecNumber evidence="3">4.2.1.96</ecNumber>
    </recommendedName>
</protein>
<comment type="caution">
    <text evidence="6">The sequence shown here is derived from an EMBL/GenBank/DDBJ whole genome shotgun (WGS) entry which is preliminary data.</text>
</comment>
<name>A0A9D1RMU1_9CORY</name>
<organism evidence="6 7">
    <name type="scientific">Candidatus Corynebacterium avicola</name>
    <dbReference type="NCBI Taxonomy" id="2838527"/>
    <lineage>
        <taxon>Bacteria</taxon>
        <taxon>Bacillati</taxon>
        <taxon>Actinomycetota</taxon>
        <taxon>Actinomycetes</taxon>
        <taxon>Mycobacteriales</taxon>
        <taxon>Corynebacteriaceae</taxon>
        <taxon>Corynebacterium</taxon>
    </lineage>
</organism>